<evidence type="ECO:0000256" key="1">
    <source>
        <dbReference type="SAM" id="MobiDB-lite"/>
    </source>
</evidence>
<sequence length="539" mass="62067">MLLSQTTAEYVLIKTIVYIFSYTGLLCLAYFYLAVSIGGIKWISHPVSIAIETLGAIEILFYLFWFLPYRYYLHRQPARFPNPLTRDERQGLFYRSLHATSDIELFIRRWMSGASIEDLRRENLKEWLLWALFEKDVPAGEEDEELEQYISAVEEKLGRDIKPGWGPAKSLRLSFDRFEVTHRALIYYLIIGGADFLTTAVLQLSGFYFYRQPRSAFLKSFPLRPMTLFVPKQSASPNVSYFFRPHRSKAHRPIVFIHGVGIGLAVYIPLMLRLPKDIGILAVEILPVSSRITTSIPLAQDLAREIGDIISQQSLGDFVFVGNSYGTFFTRLMLDSTYLNNRISKIVMIDPVAVLLHLPDLAYNFTRRKPVEANEIQLWWAAQTDPGIAFTLGRRFCWREHLVWRDQLETRPTTLIMGGRDCIVNPQAIATYVTKKDSPVDGGEWDESEDFTWTWRDEEKWKKSLDAWKGEGLELVWLDGYDHGQGFMSPKTLPKILEIIEQYCRLDATGEQELDTSQLGESKQEQPTEVTSARRQTVG</sequence>
<evidence type="ECO:0000313" key="4">
    <source>
        <dbReference type="Proteomes" id="UP000240883"/>
    </source>
</evidence>
<dbReference type="STRING" id="1448308.A0A2T2NYP7"/>
<dbReference type="GO" id="GO:0016787">
    <property type="term" value="F:hydrolase activity"/>
    <property type="evidence" value="ECO:0007669"/>
    <property type="project" value="UniProtKB-KW"/>
</dbReference>
<reference evidence="3 4" key="1">
    <citation type="journal article" date="2018" name="Front. Microbiol.">
        <title>Genome-Wide Analysis of Corynespora cassiicola Leaf Fall Disease Putative Effectors.</title>
        <authorList>
            <person name="Lopez D."/>
            <person name="Ribeiro S."/>
            <person name="Label P."/>
            <person name="Fumanal B."/>
            <person name="Venisse J.S."/>
            <person name="Kohler A."/>
            <person name="de Oliveira R.R."/>
            <person name="Labutti K."/>
            <person name="Lipzen A."/>
            <person name="Lail K."/>
            <person name="Bauer D."/>
            <person name="Ohm R.A."/>
            <person name="Barry K.W."/>
            <person name="Spatafora J."/>
            <person name="Grigoriev I.V."/>
            <person name="Martin F.M."/>
            <person name="Pujade-Renaud V."/>
        </authorList>
    </citation>
    <scope>NUCLEOTIDE SEQUENCE [LARGE SCALE GENOMIC DNA]</scope>
    <source>
        <strain evidence="3 4">Philippines</strain>
    </source>
</reference>
<feature type="transmembrane region" description="Helical" evidence="2">
    <location>
        <begin position="254"/>
        <end position="272"/>
    </location>
</feature>
<keyword evidence="2" id="KW-1133">Transmembrane helix</keyword>
<gene>
    <name evidence="3" type="ORF">BS50DRAFT_632408</name>
</gene>
<protein>
    <submittedName>
        <fullName evidence="3">Alpha/beta-hydrolase</fullName>
    </submittedName>
</protein>
<keyword evidence="2" id="KW-0812">Transmembrane</keyword>
<dbReference type="PANTHER" id="PTHR37471">
    <property type="entry name" value="UNNAMED PRODUCT"/>
    <property type="match status" value="1"/>
</dbReference>
<dbReference type="Gene3D" id="3.40.50.1820">
    <property type="entry name" value="alpha/beta hydrolase"/>
    <property type="match status" value="1"/>
</dbReference>
<feature type="transmembrane region" description="Helical" evidence="2">
    <location>
        <begin position="185"/>
        <end position="210"/>
    </location>
</feature>
<feature type="compositionally biased region" description="Polar residues" evidence="1">
    <location>
        <begin position="515"/>
        <end position="539"/>
    </location>
</feature>
<feature type="transmembrane region" description="Helical" evidence="2">
    <location>
        <begin position="12"/>
        <end position="35"/>
    </location>
</feature>
<accession>A0A2T2NYP7</accession>
<keyword evidence="3" id="KW-0378">Hydrolase</keyword>
<organism evidence="3 4">
    <name type="scientific">Corynespora cassiicola Philippines</name>
    <dbReference type="NCBI Taxonomy" id="1448308"/>
    <lineage>
        <taxon>Eukaryota</taxon>
        <taxon>Fungi</taxon>
        <taxon>Dikarya</taxon>
        <taxon>Ascomycota</taxon>
        <taxon>Pezizomycotina</taxon>
        <taxon>Dothideomycetes</taxon>
        <taxon>Pleosporomycetidae</taxon>
        <taxon>Pleosporales</taxon>
        <taxon>Corynesporascaceae</taxon>
        <taxon>Corynespora</taxon>
    </lineage>
</organism>
<dbReference type="OrthoDB" id="6431331at2759"/>
<evidence type="ECO:0000256" key="2">
    <source>
        <dbReference type="SAM" id="Phobius"/>
    </source>
</evidence>
<dbReference type="EMBL" id="KZ678132">
    <property type="protein sequence ID" value="PSN70537.1"/>
    <property type="molecule type" value="Genomic_DNA"/>
</dbReference>
<dbReference type="AlphaFoldDB" id="A0A2T2NYP7"/>
<keyword evidence="2" id="KW-0472">Membrane</keyword>
<dbReference type="Proteomes" id="UP000240883">
    <property type="component" value="Unassembled WGS sequence"/>
</dbReference>
<dbReference type="PANTHER" id="PTHR37471:SF1">
    <property type="entry name" value="AB HYDROLASE-1 DOMAIN-CONTAINING PROTEIN"/>
    <property type="match status" value="1"/>
</dbReference>
<feature type="transmembrane region" description="Helical" evidence="2">
    <location>
        <begin position="47"/>
        <end position="67"/>
    </location>
</feature>
<evidence type="ECO:0000313" key="3">
    <source>
        <dbReference type="EMBL" id="PSN70537.1"/>
    </source>
</evidence>
<name>A0A2T2NYP7_CORCC</name>
<feature type="region of interest" description="Disordered" evidence="1">
    <location>
        <begin position="512"/>
        <end position="539"/>
    </location>
</feature>
<dbReference type="InterPro" id="IPR029058">
    <property type="entry name" value="AB_hydrolase_fold"/>
</dbReference>
<dbReference type="SUPFAM" id="SSF53474">
    <property type="entry name" value="alpha/beta-Hydrolases"/>
    <property type="match status" value="1"/>
</dbReference>
<proteinExistence type="predicted"/>
<keyword evidence="4" id="KW-1185">Reference proteome</keyword>